<evidence type="ECO:0000313" key="2">
    <source>
        <dbReference type="Proteomes" id="UP001501565"/>
    </source>
</evidence>
<dbReference type="RefSeq" id="WP_344798916.1">
    <property type="nucleotide sequence ID" value="NZ_BAABBN010000007.1"/>
</dbReference>
<dbReference type="EMBL" id="BAABBN010000007">
    <property type="protein sequence ID" value="GAA3927929.1"/>
    <property type="molecule type" value="Genomic_DNA"/>
</dbReference>
<gene>
    <name evidence="1" type="ORF">GCM10022277_25480</name>
</gene>
<dbReference type="PROSITE" id="PS51257">
    <property type="entry name" value="PROKAR_LIPOPROTEIN"/>
    <property type="match status" value="1"/>
</dbReference>
<dbReference type="Proteomes" id="UP001501565">
    <property type="component" value="Unassembled WGS sequence"/>
</dbReference>
<evidence type="ECO:0000313" key="1">
    <source>
        <dbReference type="EMBL" id="GAA3927929.1"/>
    </source>
</evidence>
<sequence length="443" mass="49818">MKQLVMLGLLVFLVGCSSSGGESGSEPESAGETYPFRLAMETVNICDQRTAFSEYEVLVYNSLGELISRHKPNEEGILDTSLKESRANLMIVKKNSDNSNLNITVLADYPIGNLGTFLFYDFDKTGCNCDRYNAVVSVSETTDFRANRPYSFKGSDIDQVTYTDLEICDLPDGKEQTLLFSQLNEFTGGVQYLDIPETSLEAQGNDLSIDFQNFSKLGRPITFNNPYQTGNSISYQLDQKYISYFSFFELAINNQISLIEEPSITPVLFEAVNYESIPGGGQNDYSFWGVTHPLSVGITEIEVVKPIEDPFILEGLITDYSEPYDVSGQEFRFVAGRDTYKLPNNRYDAWDFIMPDKRDYRLSLELPSDYQPEGLGNLHYSDFKYHGSWAIKIVDSEGTYDDVYTSGWLRVSLPIVPTHHSVIPPSSFSRIALLKGFEAVITD</sequence>
<organism evidence="1 2">
    <name type="scientific">Litoribacillus peritrichatus</name>
    <dbReference type="NCBI Taxonomy" id="718191"/>
    <lineage>
        <taxon>Bacteria</taxon>
        <taxon>Pseudomonadati</taxon>
        <taxon>Pseudomonadota</taxon>
        <taxon>Gammaproteobacteria</taxon>
        <taxon>Oceanospirillales</taxon>
        <taxon>Oceanospirillaceae</taxon>
        <taxon>Litoribacillus</taxon>
    </lineage>
</organism>
<reference evidence="2" key="1">
    <citation type="journal article" date="2019" name="Int. J. Syst. Evol. Microbiol.">
        <title>The Global Catalogue of Microorganisms (GCM) 10K type strain sequencing project: providing services to taxonomists for standard genome sequencing and annotation.</title>
        <authorList>
            <consortium name="The Broad Institute Genomics Platform"/>
            <consortium name="The Broad Institute Genome Sequencing Center for Infectious Disease"/>
            <person name="Wu L."/>
            <person name="Ma J."/>
        </authorList>
    </citation>
    <scope>NUCLEOTIDE SEQUENCE [LARGE SCALE GENOMIC DNA]</scope>
    <source>
        <strain evidence="2">JCM 17551</strain>
    </source>
</reference>
<accession>A0ABP7MQ86</accession>
<name>A0ABP7MQ86_9GAMM</name>
<keyword evidence="2" id="KW-1185">Reference proteome</keyword>
<proteinExistence type="predicted"/>
<protein>
    <submittedName>
        <fullName evidence="1">Uncharacterized protein</fullName>
    </submittedName>
</protein>
<comment type="caution">
    <text evidence="1">The sequence shown here is derived from an EMBL/GenBank/DDBJ whole genome shotgun (WGS) entry which is preliminary data.</text>
</comment>